<organism evidence="2 3">
    <name type="scientific">Mesorhabditis belari</name>
    <dbReference type="NCBI Taxonomy" id="2138241"/>
    <lineage>
        <taxon>Eukaryota</taxon>
        <taxon>Metazoa</taxon>
        <taxon>Ecdysozoa</taxon>
        <taxon>Nematoda</taxon>
        <taxon>Chromadorea</taxon>
        <taxon>Rhabditida</taxon>
        <taxon>Rhabditina</taxon>
        <taxon>Rhabditomorpha</taxon>
        <taxon>Rhabditoidea</taxon>
        <taxon>Rhabditidae</taxon>
        <taxon>Mesorhabditinae</taxon>
        <taxon>Mesorhabditis</taxon>
    </lineage>
</organism>
<reference evidence="3" key="1">
    <citation type="submission" date="2024-02" db="UniProtKB">
        <authorList>
            <consortium name="WormBaseParasite"/>
        </authorList>
    </citation>
    <scope>IDENTIFICATION</scope>
</reference>
<evidence type="ECO:0000313" key="2">
    <source>
        <dbReference type="Proteomes" id="UP000887575"/>
    </source>
</evidence>
<keyword evidence="2" id="KW-1185">Reference proteome</keyword>
<dbReference type="GO" id="GO:0050650">
    <property type="term" value="P:chondroitin sulfate proteoglycan biosynthetic process"/>
    <property type="evidence" value="ECO:0007669"/>
    <property type="project" value="InterPro"/>
</dbReference>
<evidence type="ECO:0000313" key="3">
    <source>
        <dbReference type="WBParaSite" id="MBELARI_LOCUS3706"/>
    </source>
</evidence>
<accession>A0AAF3F9Y5</accession>
<name>A0AAF3F9Y5_9BILA</name>
<dbReference type="PANTHER" id="PTHR22900">
    <property type="entry name" value="PROTEIN CBG14245-RELATED"/>
    <property type="match status" value="1"/>
</dbReference>
<dbReference type="PANTHER" id="PTHR22900:SF5">
    <property type="entry name" value="PROTEIN CBG14245"/>
    <property type="match status" value="1"/>
</dbReference>
<evidence type="ECO:0008006" key="4">
    <source>
        <dbReference type="Google" id="ProtNLM"/>
    </source>
</evidence>
<feature type="chain" id="PRO_5042136756" description="Sulfotransferase" evidence="1">
    <location>
        <begin position="24"/>
        <end position="202"/>
    </location>
</feature>
<dbReference type="GO" id="GO:0016020">
    <property type="term" value="C:membrane"/>
    <property type="evidence" value="ECO:0007669"/>
    <property type="project" value="InterPro"/>
</dbReference>
<dbReference type="GO" id="GO:0047756">
    <property type="term" value="F:chondroitin 4-sulfotransferase activity"/>
    <property type="evidence" value="ECO:0007669"/>
    <property type="project" value="InterPro"/>
</dbReference>
<sequence length="202" mass="23706">MKTSQFFVIFFVLYILESRITSSAGIDALENYQLGLQFCPIPKTGSTITHTMLCDIHREYRGIFFERKYSSDLGGDNDCKLNDWYPEHHKAFWAKRKVPLKFTIVRDPIDRFVSLYGSACDQLKMCKDRDIHEFAHWVNNMRKQRGAAARKIRDGEGHELYRWIFYHALPQTSFCNLVADRERSCLVGLGFRKGFQRGLFFI</sequence>
<evidence type="ECO:0000256" key="1">
    <source>
        <dbReference type="SAM" id="SignalP"/>
    </source>
</evidence>
<dbReference type="Proteomes" id="UP000887575">
    <property type="component" value="Unassembled WGS sequence"/>
</dbReference>
<protein>
    <recommendedName>
        <fullName evidence="4">Sulfotransferase</fullName>
    </recommendedName>
</protein>
<proteinExistence type="predicted"/>
<dbReference type="InterPro" id="IPR007669">
    <property type="entry name" value="Chst-1-like"/>
</dbReference>
<dbReference type="InterPro" id="IPR027417">
    <property type="entry name" value="P-loop_NTPase"/>
</dbReference>
<dbReference type="InterPro" id="IPR005331">
    <property type="entry name" value="Sulfotransferase"/>
</dbReference>
<keyword evidence="1" id="KW-0732">Signal</keyword>
<dbReference type="AlphaFoldDB" id="A0AAF3F9Y5"/>
<dbReference type="GO" id="GO:1902884">
    <property type="term" value="P:positive regulation of response to oxidative stress"/>
    <property type="evidence" value="ECO:0007669"/>
    <property type="project" value="InterPro"/>
</dbReference>
<dbReference type="SUPFAM" id="SSF52540">
    <property type="entry name" value="P-loop containing nucleoside triphosphate hydrolases"/>
    <property type="match status" value="1"/>
</dbReference>
<dbReference type="Gene3D" id="3.40.50.300">
    <property type="entry name" value="P-loop containing nucleotide triphosphate hydrolases"/>
    <property type="match status" value="1"/>
</dbReference>
<dbReference type="Pfam" id="PF03567">
    <property type="entry name" value="Sulfotransfer_2"/>
    <property type="match status" value="1"/>
</dbReference>
<feature type="signal peptide" evidence="1">
    <location>
        <begin position="1"/>
        <end position="23"/>
    </location>
</feature>
<dbReference type="WBParaSite" id="MBELARI_LOCUS3706">
    <property type="protein sequence ID" value="MBELARI_LOCUS3706"/>
    <property type="gene ID" value="MBELARI_LOCUS3706"/>
</dbReference>